<accession>A0A2J6QDY3</accession>
<keyword evidence="3" id="KW-1185">Reference proteome</keyword>
<dbReference type="EMBL" id="KZ613472">
    <property type="protein sequence ID" value="PMD24466.1"/>
    <property type="molecule type" value="Genomic_DNA"/>
</dbReference>
<dbReference type="AlphaFoldDB" id="A0A2J6QDY3"/>
<feature type="signal peptide" evidence="1">
    <location>
        <begin position="1"/>
        <end position="24"/>
    </location>
</feature>
<keyword evidence="1" id="KW-0732">Signal</keyword>
<evidence type="ECO:0000313" key="3">
    <source>
        <dbReference type="Proteomes" id="UP000235672"/>
    </source>
</evidence>
<dbReference type="OrthoDB" id="3360643at2759"/>
<feature type="chain" id="PRO_5014463502" description="Concanavalin A-like lectin/glucanase" evidence="1">
    <location>
        <begin position="25"/>
        <end position="253"/>
    </location>
</feature>
<dbReference type="Proteomes" id="UP000235672">
    <property type="component" value="Unassembled WGS sequence"/>
</dbReference>
<evidence type="ECO:0000256" key="1">
    <source>
        <dbReference type="SAM" id="SignalP"/>
    </source>
</evidence>
<protein>
    <recommendedName>
        <fullName evidence="4">Concanavalin A-like lectin/glucanase</fullName>
    </recommendedName>
</protein>
<organism evidence="2 3">
    <name type="scientific">Hyaloscypha hepaticicola</name>
    <dbReference type="NCBI Taxonomy" id="2082293"/>
    <lineage>
        <taxon>Eukaryota</taxon>
        <taxon>Fungi</taxon>
        <taxon>Dikarya</taxon>
        <taxon>Ascomycota</taxon>
        <taxon>Pezizomycotina</taxon>
        <taxon>Leotiomycetes</taxon>
        <taxon>Helotiales</taxon>
        <taxon>Hyaloscyphaceae</taxon>
        <taxon>Hyaloscypha</taxon>
    </lineage>
</organism>
<dbReference type="STRING" id="1745343.A0A2J6QDY3"/>
<name>A0A2J6QDY3_9HELO</name>
<reference evidence="2 3" key="1">
    <citation type="submission" date="2016-05" db="EMBL/GenBank/DDBJ databases">
        <title>A degradative enzymes factory behind the ericoid mycorrhizal symbiosis.</title>
        <authorList>
            <consortium name="DOE Joint Genome Institute"/>
            <person name="Martino E."/>
            <person name="Morin E."/>
            <person name="Grelet G."/>
            <person name="Kuo A."/>
            <person name="Kohler A."/>
            <person name="Daghino S."/>
            <person name="Barry K."/>
            <person name="Choi C."/>
            <person name="Cichocki N."/>
            <person name="Clum A."/>
            <person name="Copeland A."/>
            <person name="Hainaut M."/>
            <person name="Haridas S."/>
            <person name="Labutti K."/>
            <person name="Lindquist E."/>
            <person name="Lipzen A."/>
            <person name="Khouja H.-R."/>
            <person name="Murat C."/>
            <person name="Ohm R."/>
            <person name="Olson A."/>
            <person name="Spatafora J."/>
            <person name="Veneault-Fourrey C."/>
            <person name="Henrissat B."/>
            <person name="Grigoriev I."/>
            <person name="Martin F."/>
            <person name="Perotto S."/>
        </authorList>
    </citation>
    <scope>NUCLEOTIDE SEQUENCE [LARGE SCALE GENOMIC DNA]</scope>
    <source>
        <strain evidence="2 3">UAMH 7357</strain>
    </source>
</reference>
<proteinExistence type="predicted"/>
<gene>
    <name evidence="2" type="ORF">NA56DRAFT_700102</name>
</gene>
<sequence>MRPTILQIFTLLILSFAILTSANASTPANLSFYGVWIGAGPDAIITKFESTLIIPAGSPDKTPANDVQAFWPGMEPAEYDGVFQNVITNQGGGPGEWYLLPFYCCNPATNLTAQMRVWPGDAVKNVFSLDIPSGKWYNNWVVTPGQQGNAAGQKPFGGGFVFDPAIDTETKGAPYTNALLTIELQDLGTWDFGSVLWTNVILEANTTDTAWCTNGPIGPSNSWKWSASPGTWSTSNQNLTTCYYSTVSLECPN</sequence>
<evidence type="ECO:0000313" key="2">
    <source>
        <dbReference type="EMBL" id="PMD24466.1"/>
    </source>
</evidence>
<evidence type="ECO:0008006" key="4">
    <source>
        <dbReference type="Google" id="ProtNLM"/>
    </source>
</evidence>